<sequence length="130" mass="14313">MVAMSFGGIFFLVLLVIGVIALTMLIFGSIVLVKVVRLISRGIAGLLGMPDPRLSMRSQAASLRCPRSRCHAENHTTAKFCRRCGMGMNALAQRHPTEVRRTAMSWNRYSDPNRIRAIQPTGGLSDNQQA</sequence>
<dbReference type="Proteomes" id="UP000593765">
    <property type="component" value="Chromosome"/>
</dbReference>
<gene>
    <name evidence="2" type="ORF">IPV69_02295</name>
</gene>
<evidence type="ECO:0000313" key="2">
    <source>
        <dbReference type="EMBL" id="QOV90224.1"/>
    </source>
</evidence>
<name>A0A7M2WXZ6_9BACT</name>
<organism evidence="2 3">
    <name type="scientific">Humisphaera borealis</name>
    <dbReference type="NCBI Taxonomy" id="2807512"/>
    <lineage>
        <taxon>Bacteria</taxon>
        <taxon>Pseudomonadati</taxon>
        <taxon>Planctomycetota</taxon>
        <taxon>Phycisphaerae</taxon>
        <taxon>Tepidisphaerales</taxon>
        <taxon>Tepidisphaeraceae</taxon>
        <taxon>Humisphaera</taxon>
    </lineage>
</organism>
<keyword evidence="1" id="KW-0472">Membrane</keyword>
<evidence type="ECO:0000313" key="3">
    <source>
        <dbReference type="Proteomes" id="UP000593765"/>
    </source>
</evidence>
<protein>
    <submittedName>
        <fullName evidence="2">Zinc ribbon domain-containing protein</fullName>
    </submittedName>
</protein>
<accession>A0A7M2WXZ6</accession>
<reference evidence="2 3" key="1">
    <citation type="submission" date="2020-10" db="EMBL/GenBank/DDBJ databases">
        <title>Wide distribution of Phycisphaera-like planctomycetes from WD2101 soil group in peatlands and genome analysis of the first cultivated representative.</title>
        <authorList>
            <person name="Dedysh S.N."/>
            <person name="Beletsky A.V."/>
            <person name="Ivanova A."/>
            <person name="Kulichevskaya I.S."/>
            <person name="Suzina N.E."/>
            <person name="Philippov D.A."/>
            <person name="Rakitin A.L."/>
            <person name="Mardanov A.V."/>
            <person name="Ravin N.V."/>
        </authorList>
    </citation>
    <scope>NUCLEOTIDE SEQUENCE [LARGE SCALE GENOMIC DNA]</scope>
    <source>
        <strain evidence="2 3">M1803</strain>
    </source>
</reference>
<keyword evidence="1" id="KW-0812">Transmembrane</keyword>
<keyword evidence="1" id="KW-1133">Transmembrane helix</keyword>
<proteinExistence type="predicted"/>
<feature type="transmembrane region" description="Helical" evidence="1">
    <location>
        <begin position="6"/>
        <end position="33"/>
    </location>
</feature>
<dbReference type="AlphaFoldDB" id="A0A7M2WXZ6"/>
<dbReference type="RefSeq" id="WP_206293300.1">
    <property type="nucleotide sequence ID" value="NZ_CP063458.1"/>
</dbReference>
<dbReference type="KEGG" id="hbs:IPV69_02295"/>
<keyword evidence="3" id="KW-1185">Reference proteome</keyword>
<evidence type="ECO:0000256" key="1">
    <source>
        <dbReference type="SAM" id="Phobius"/>
    </source>
</evidence>
<dbReference type="EMBL" id="CP063458">
    <property type="protein sequence ID" value="QOV90224.1"/>
    <property type="molecule type" value="Genomic_DNA"/>
</dbReference>